<dbReference type="Pfam" id="PF04085">
    <property type="entry name" value="MreC"/>
    <property type="match status" value="1"/>
</dbReference>
<name>A0A0C1TRM1_9BACT</name>
<sequence>MLELIRKYRVYIVAAVALLAALTFYSLNLRQKEQANLFERVVIDLFAPVHNLGSRVSTFLGSVWSDYVNLVDVRRENKELRESVKILNGRIMENREAIHENGRLRQLLGLKGTVGLPSVAAQVIGEDNAPWFKTLVINRGAVDGLAEGMPVVAANGVVGQLVKVAAGSSRVLLLTDHASGIAAVVQRSRARGVVKGQGGGLCSLEFSLREEDVKVGDVVVSSGMGGIFPKGLVIGEVTMVKKGEYGIFQNINIRPAVNIARLEEVLVLIPRNND</sequence>
<dbReference type="NCBIfam" id="TIGR00219">
    <property type="entry name" value="mreC"/>
    <property type="match status" value="1"/>
</dbReference>
<dbReference type="Proteomes" id="UP000031433">
    <property type="component" value="Unassembled WGS sequence"/>
</dbReference>
<dbReference type="RefSeq" id="WP_039643961.1">
    <property type="nucleotide sequence ID" value="NZ_JXBL01000001.1"/>
</dbReference>
<dbReference type="PIRSF" id="PIRSF038471">
    <property type="entry name" value="MreC"/>
    <property type="match status" value="1"/>
</dbReference>
<evidence type="ECO:0000259" key="7">
    <source>
        <dbReference type="Pfam" id="PF04085"/>
    </source>
</evidence>
<evidence type="ECO:0000256" key="1">
    <source>
        <dbReference type="ARBA" id="ARBA00009369"/>
    </source>
</evidence>
<evidence type="ECO:0000256" key="5">
    <source>
        <dbReference type="PIRNR" id="PIRNR038471"/>
    </source>
</evidence>
<keyword evidence="6" id="KW-1133">Transmembrane helix</keyword>
<dbReference type="InterPro" id="IPR042177">
    <property type="entry name" value="Cell/Rod_1"/>
</dbReference>
<protein>
    <recommendedName>
        <fullName evidence="2 5">Cell shape-determining protein MreC</fullName>
    </recommendedName>
    <alternativeName>
        <fullName evidence="4 5">Cell shape protein MreC</fullName>
    </alternativeName>
</protein>
<gene>
    <name evidence="8" type="ORF">SE37_04265</name>
</gene>
<evidence type="ECO:0000256" key="6">
    <source>
        <dbReference type="SAM" id="Phobius"/>
    </source>
</evidence>
<dbReference type="Gene3D" id="2.40.10.350">
    <property type="entry name" value="Rod shape-determining protein MreC, domain 2"/>
    <property type="match status" value="1"/>
</dbReference>
<comment type="similarity">
    <text evidence="1 5">Belongs to the MreC family.</text>
</comment>
<dbReference type="GO" id="GO:0008360">
    <property type="term" value="P:regulation of cell shape"/>
    <property type="evidence" value="ECO:0007669"/>
    <property type="project" value="UniProtKB-KW"/>
</dbReference>
<comment type="caution">
    <text evidence="8">The sequence shown here is derived from an EMBL/GenBank/DDBJ whole genome shotgun (WGS) entry which is preliminary data.</text>
</comment>
<evidence type="ECO:0000256" key="2">
    <source>
        <dbReference type="ARBA" id="ARBA00013855"/>
    </source>
</evidence>
<dbReference type="InterPro" id="IPR007221">
    <property type="entry name" value="MreC"/>
</dbReference>
<feature type="transmembrane region" description="Helical" evidence="6">
    <location>
        <begin position="9"/>
        <end position="27"/>
    </location>
</feature>
<dbReference type="InterPro" id="IPR042175">
    <property type="entry name" value="Cell/Rod_MreC_2"/>
</dbReference>
<evidence type="ECO:0000256" key="3">
    <source>
        <dbReference type="ARBA" id="ARBA00022960"/>
    </source>
</evidence>
<dbReference type="InterPro" id="IPR055342">
    <property type="entry name" value="MreC_beta-barrel_core"/>
</dbReference>
<dbReference type="Gene3D" id="2.40.10.340">
    <property type="entry name" value="Rod shape-determining protein MreC, domain 1"/>
    <property type="match status" value="1"/>
</dbReference>
<accession>A0A0C1TRM1</accession>
<comment type="function">
    <text evidence="5">Involved in formation and maintenance of cell shape.</text>
</comment>
<keyword evidence="9" id="KW-1185">Reference proteome</keyword>
<keyword evidence="6" id="KW-0472">Membrane</keyword>
<dbReference type="EMBL" id="JXBL01000001">
    <property type="protein sequence ID" value="KIE41898.1"/>
    <property type="molecule type" value="Genomic_DNA"/>
</dbReference>
<dbReference type="GO" id="GO:0005886">
    <property type="term" value="C:plasma membrane"/>
    <property type="evidence" value="ECO:0007669"/>
    <property type="project" value="TreeGrafter"/>
</dbReference>
<organism evidence="8 9">
    <name type="scientific">Geobacter soli</name>
    <dbReference type="NCBI Taxonomy" id="1510391"/>
    <lineage>
        <taxon>Bacteria</taxon>
        <taxon>Pseudomonadati</taxon>
        <taxon>Thermodesulfobacteriota</taxon>
        <taxon>Desulfuromonadia</taxon>
        <taxon>Geobacterales</taxon>
        <taxon>Geobacteraceae</taxon>
        <taxon>Geobacter</taxon>
    </lineage>
</organism>
<evidence type="ECO:0000256" key="4">
    <source>
        <dbReference type="ARBA" id="ARBA00032089"/>
    </source>
</evidence>
<reference evidence="8 9" key="1">
    <citation type="submission" date="2015-01" db="EMBL/GenBank/DDBJ databases">
        <title>Genome sequence of the anaerobic bacterium Geobacter soli GSS01, a dissimilatory Fe(III) reducer from soil.</title>
        <authorList>
            <person name="Yang G."/>
            <person name="Zhou S."/>
        </authorList>
    </citation>
    <scope>NUCLEOTIDE SEQUENCE [LARGE SCALE GENOMIC DNA]</scope>
    <source>
        <strain evidence="8 9">GSS01</strain>
    </source>
</reference>
<evidence type="ECO:0000313" key="9">
    <source>
        <dbReference type="Proteomes" id="UP000031433"/>
    </source>
</evidence>
<dbReference type="AlphaFoldDB" id="A0A0C1TRM1"/>
<feature type="domain" description="Rod shape-determining protein MreC beta-barrel core" evidence="7">
    <location>
        <begin position="123"/>
        <end position="268"/>
    </location>
</feature>
<evidence type="ECO:0000313" key="8">
    <source>
        <dbReference type="EMBL" id="KIE41898.1"/>
    </source>
</evidence>
<dbReference type="PANTHER" id="PTHR34138">
    <property type="entry name" value="CELL SHAPE-DETERMINING PROTEIN MREC"/>
    <property type="match status" value="1"/>
</dbReference>
<proteinExistence type="inferred from homology"/>
<keyword evidence="6" id="KW-0812">Transmembrane</keyword>
<dbReference type="PANTHER" id="PTHR34138:SF1">
    <property type="entry name" value="CELL SHAPE-DETERMINING PROTEIN MREC"/>
    <property type="match status" value="1"/>
</dbReference>
<keyword evidence="3 5" id="KW-0133">Cell shape</keyword>